<feature type="chain" id="PRO_5002660234" description="SH3b domain-containing protein" evidence="1">
    <location>
        <begin position="21"/>
        <end position="127"/>
    </location>
</feature>
<proteinExistence type="predicted"/>
<organism evidence="3 4">
    <name type="scientific">Pseudooceanicola batsensis (strain ATCC BAA-863 / DSM 15984 / KCTC 12145 / HTCC2597)</name>
    <name type="common">Oceanicola batsensis</name>
    <dbReference type="NCBI Taxonomy" id="252305"/>
    <lineage>
        <taxon>Bacteria</taxon>
        <taxon>Pseudomonadati</taxon>
        <taxon>Pseudomonadota</taxon>
        <taxon>Alphaproteobacteria</taxon>
        <taxon>Rhodobacterales</taxon>
        <taxon>Paracoccaceae</taxon>
        <taxon>Pseudooceanicola</taxon>
    </lineage>
</organism>
<name>A3TZ69_PSEBH</name>
<dbReference type="EMBL" id="AAMO01000006">
    <property type="protein sequence ID" value="EAQ02887.1"/>
    <property type="molecule type" value="Genomic_DNA"/>
</dbReference>
<dbReference type="eggNOG" id="ENOG5032ZS9">
    <property type="taxonomic scope" value="Bacteria"/>
</dbReference>
<dbReference type="AlphaFoldDB" id="A3TZ69"/>
<dbReference type="InterPro" id="IPR003646">
    <property type="entry name" value="SH3-like_bac-type"/>
</dbReference>
<evidence type="ECO:0000313" key="4">
    <source>
        <dbReference type="Proteomes" id="UP000004318"/>
    </source>
</evidence>
<comment type="caution">
    <text evidence="3">The sequence shown here is derived from an EMBL/GenBank/DDBJ whole genome shotgun (WGS) entry which is preliminary data.</text>
</comment>
<keyword evidence="1" id="KW-0732">Signal</keyword>
<sequence>MLRHFLLASALAGVATLAGANDLDVPITENPYRDCEAAWYSIGQVQGLNPDGDGFLSVRSGPGSHFRKLDEVYNGDRLTIYEARGDWFGVVYRDDGSDFGCSTTPRPLPYRFKGWVHRNWVRVLDIG</sequence>
<dbReference type="STRING" id="252305.OB2597_15935"/>
<keyword evidence="4" id="KW-1185">Reference proteome</keyword>
<dbReference type="OrthoDB" id="9816009at2"/>
<dbReference type="Proteomes" id="UP000004318">
    <property type="component" value="Unassembled WGS sequence"/>
</dbReference>
<evidence type="ECO:0000256" key="1">
    <source>
        <dbReference type="SAM" id="SignalP"/>
    </source>
</evidence>
<reference evidence="3 4" key="1">
    <citation type="journal article" date="2010" name="J. Bacteriol.">
        <title>Genome sequences of Oceanicola granulosus HTCC2516(T) and Oceanicola batsensis HTCC2597(TDelta).</title>
        <authorList>
            <person name="Thrash J.C."/>
            <person name="Cho J.C."/>
            <person name="Vergin K.L."/>
            <person name="Giovannoni S.J."/>
        </authorList>
    </citation>
    <scope>NUCLEOTIDE SEQUENCE [LARGE SCALE GENOMIC DNA]</scope>
    <source>
        <strain evidence="4">ATCC BAA-863 / DSM 15984 / KCTC 12145 / HTCC2597</strain>
    </source>
</reference>
<evidence type="ECO:0000313" key="3">
    <source>
        <dbReference type="EMBL" id="EAQ02887.1"/>
    </source>
</evidence>
<gene>
    <name evidence="3" type="ORF">OB2597_15935</name>
</gene>
<feature type="signal peptide" evidence="1">
    <location>
        <begin position="1"/>
        <end position="20"/>
    </location>
</feature>
<dbReference type="Gene3D" id="2.30.30.40">
    <property type="entry name" value="SH3 Domains"/>
    <property type="match status" value="1"/>
</dbReference>
<protein>
    <recommendedName>
        <fullName evidence="2">SH3b domain-containing protein</fullName>
    </recommendedName>
</protein>
<dbReference type="HOGENOM" id="CLU_2036306_0_0_5"/>
<accession>A3TZ69</accession>
<feature type="domain" description="SH3b" evidence="2">
    <location>
        <begin position="56"/>
        <end position="96"/>
    </location>
</feature>
<dbReference type="RefSeq" id="WP_009807396.1">
    <property type="nucleotide sequence ID" value="NZ_CH724131.1"/>
</dbReference>
<dbReference type="Pfam" id="PF08239">
    <property type="entry name" value="SH3_3"/>
    <property type="match status" value="1"/>
</dbReference>
<evidence type="ECO:0000259" key="2">
    <source>
        <dbReference type="Pfam" id="PF08239"/>
    </source>
</evidence>